<evidence type="ECO:0000256" key="1">
    <source>
        <dbReference type="ARBA" id="ARBA00004167"/>
    </source>
</evidence>
<evidence type="ECO:0000313" key="7">
    <source>
        <dbReference type="EMBL" id="TFW29226.1"/>
    </source>
</evidence>
<dbReference type="OrthoDB" id="5288149at2"/>
<feature type="domain" description="Translocation and assembly module TamB C-terminal" evidence="6">
    <location>
        <begin position="1128"/>
        <end position="1470"/>
    </location>
</feature>
<evidence type="ECO:0000256" key="4">
    <source>
        <dbReference type="ARBA" id="ARBA00023136"/>
    </source>
</evidence>
<accession>A0A4Y9SWU6</accession>
<evidence type="ECO:0000313" key="8">
    <source>
        <dbReference type="Proteomes" id="UP000297258"/>
    </source>
</evidence>
<organism evidence="7 8">
    <name type="scientific">Massilia horti</name>
    <dbReference type="NCBI Taxonomy" id="2562153"/>
    <lineage>
        <taxon>Bacteria</taxon>
        <taxon>Pseudomonadati</taxon>
        <taxon>Pseudomonadota</taxon>
        <taxon>Betaproteobacteria</taxon>
        <taxon>Burkholderiales</taxon>
        <taxon>Oxalobacteraceae</taxon>
        <taxon>Telluria group</taxon>
        <taxon>Massilia</taxon>
    </lineage>
</organism>
<feature type="transmembrane region" description="Helical" evidence="5">
    <location>
        <begin position="23"/>
        <end position="42"/>
    </location>
</feature>
<dbReference type="InterPro" id="IPR007452">
    <property type="entry name" value="TamB_C"/>
</dbReference>
<keyword evidence="2 5" id="KW-0812">Transmembrane</keyword>
<sequence>MANEPTTDKPEAPRKRRRWPRRVAIALAAIVLLLGSGIWYLGRESTLQMIAQKIANASGGRLKLSGITGSLYGAMHIKHIVFRTEDQLITAENVDILWSPLQYLSSGIEVNKLDASSLRVETLRKGQPSPMPATLAAPFRLNLEDVRVAKVMFVNQGATTVLDNIRVSLAGDRQRWLLRHAVAATPWGQVAASGSIGATRPFKLNADASLTQTQAAAGARAAQLKLHAGGDLTNTIVQASGQAGRAVGEARLTLDPYAEIPLRDLQINGRNIDPGFFMPALPTADLSLAVTAHLDPKRNVSGDVDLINSGPAGTIDQQRLPLRAMRGRLGGNLSTMRVSDVLLDFGAAGKFTGSGSVQRGPDAKGLGTAQFALHTDAFDLKQVYSSMKPTKITGDLRVSSFDETQGFEVQLADRGLRLAANATLKNNVLDVQQARLSAGSAVVQLAGSATLTQDKPFKFEARASRFNPAAFGAYPQADINAQVNVAGALAPAWRVNAGFALQPSRLFGQPLSGRGKLDADASHISGVDATLALGQNTAQLRGSFGAPGERLLWRLDGRQLSAARSNLYGSVVANGILSGTMAEPRTTFELDARGLGWVQAQRKSDDSLLRASGQARLAGAAGRRVVEANASGRAERFNPAAFGAPLAGSINGSFTAIGRTGANAGGSLDLALQQSTLSGSPLWGRAKLNADRKRISGVDVDLHLGPNVLAALGSFGSPGDKLEWRIDAGQLAALGPNYGGALRGSGTLFGTIDTPSLTAALEGQNVKFGTQTIRALRASANLGSGHGANDALASDVQITDYASGDTRVAQARLQTSGTRGAHVLRASGRGADFDALAEVQGGWTGNVWNGQVIALQNRGRFTFTLAAPVPLRIATAPGAGLRALAKPEQIALNGAQIKLPDGSVNIESLVKLGGIWNSKGSATGVPITYLAQFGSGARGSLSGNLTLGAQWALDLRTAKATGGAPALDGTLHVFREQGDIVVGAEVPVALGLRQLDARADMNGGALRMQVLVDGTRSGNARLDATVQMLDGRIANDSPLRLTASADMESIAWLAPLGGQPGLELDGALKLALSGAGTVGAPTLSGNVNGDNLAVRWPDQGLRLKNGQLRAVLAGDQLQLQRLSFEGVQGRVVADGTVRFAGGETNVQLKLVADKLEALSRPDRMVVISGQSTLVRDPRRFALEGNFRVNRAVVELAPQGRPTLSNDVIVLGREQKAPPPKQETGVPLSIDLTADLGDEFRLRGMGIDANLAGSLRVRRNDELPPRVNGTIRAVHGTYAAYGQNLTIERAVLTFSGAYDNPSLDILAVRKRPEGEPLSETNVEAGVQVRGTAQSPQARLVSTPTVNDSEKLSWLVLGHGMQGTSTNEADVLSTAAAALLGGTGGGFQSKLANSLGLDELGVRQATGTGPGLENTVVTVGKRISSRMFLSFEQGAATATSLVRLRYRLNPRVTLQIQTGTNNALDVLYSWAFD</sequence>
<keyword evidence="3 5" id="KW-1133">Transmembrane helix</keyword>
<protein>
    <recommendedName>
        <fullName evidence="6">Translocation and assembly module TamB C-terminal domain-containing protein</fullName>
    </recommendedName>
</protein>
<reference evidence="7 8" key="1">
    <citation type="submission" date="2019-03" db="EMBL/GenBank/DDBJ databases">
        <title>Draft genome of Massilia hortus sp. nov., a novel bacterial species of the Oxalobacteraceae family.</title>
        <authorList>
            <person name="Peta V."/>
            <person name="Raths R."/>
            <person name="Bucking H."/>
        </authorList>
    </citation>
    <scope>NUCLEOTIDE SEQUENCE [LARGE SCALE GENOMIC DNA]</scope>
    <source>
        <strain evidence="7 8">ONC3</strain>
    </source>
</reference>
<evidence type="ECO:0000259" key="6">
    <source>
        <dbReference type="Pfam" id="PF04357"/>
    </source>
</evidence>
<evidence type="ECO:0000256" key="5">
    <source>
        <dbReference type="SAM" id="Phobius"/>
    </source>
</evidence>
<dbReference type="PANTHER" id="PTHR36985">
    <property type="entry name" value="TRANSLOCATION AND ASSEMBLY MODULE SUBUNIT TAMB"/>
    <property type="match status" value="1"/>
</dbReference>
<dbReference type="GO" id="GO:0005886">
    <property type="term" value="C:plasma membrane"/>
    <property type="evidence" value="ECO:0007669"/>
    <property type="project" value="InterPro"/>
</dbReference>
<dbReference type="GO" id="GO:0097347">
    <property type="term" value="C:TAM protein secretion complex"/>
    <property type="evidence" value="ECO:0007669"/>
    <property type="project" value="TreeGrafter"/>
</dbReference>
<gene>
    <name evidence="7" type="ORF">E4O92_19285</name>
</gene>
<dbReference type="EMBL" id="SPUM01000128">
    <property type="protein sequence ID" value="TFW29226.1"/>
    <property type="molecule type" value="Genomic_DNA"/>
</dbReference>
<dbReference type="Proteomes" id="UP000297258">
    <property type="component" value="Unassembled WGS sequence"/>
</dbReference>
<keyword evidence="8" id="KW-1185">Reference proteome</keyword>
<comment type="caution">
    <text evidence="7">The sequence shown here is derived from an EMBL/GenBank/DDBJ whole genome shotgun (WGS) entry which is preliminary data.</text>
</comment>
<proteinExistence type="predicted"/>
<dbReference type="GO" id="GO:0009306">
    <property type="term" value="P:protein secretion"/>
    <property type="evidence" value="ECO:0007669"/>
    <property type="project" value="InterPro"/>
</dbReference>
<dbReference type="PANTHER" id="PTHR36985:SF1">
    <property type="entry name" value="TRANSLOCATION AND ASSEMBLY MODULE SUBUNIT TAMB"/>
    <property type="match status" value="1"/>
</dbReference>
<dbReference type="Pfam" id="PF04357">
    <property type="entry name" value="TamB"/>
    <property type="match status" value="1"/>
</dbReference>
<name>A0A4Y9SWU6_9BURK</name>
<comment type="subcellular location">
    <subcellularLocation>
        <location evidence="1">Membrane</location>
        <topology evidence="1">Single-pass membrane protein</topology>
    </subcellularLocation>
</comment>
<evidence type="ECO:0000256" key="2">
    <source>
        <dbReference type="ARBA" id="ARBA00022692"/>
    </source>
</evidence>
<keyword evidence="4 5" id="KW-0472">Membrane</keyword>
<dbReference type="RefSeq" id="WP_135191284.1">
    <property type="nucleotide sequence ID" value="NZ_SPUM01000128.1"/>
</dbReference>
<evidence type="ECO:0000256" key="3">
    <source>
        <dbReference type="ARBA" id="ARBA00022989"/>
    </source>
</evidence>